<dbReference type="InterPro" id="IPR011009">
    <property type="entry name" value="Kinase-like_dom_sf"/>
</dbReference>
<dbReference type="InterPro" id="IPR002575">
    <property type="entry name" value="Aminoglycoside_PTrfase"/>
</dbReference>
<dbReference type="Gene3D" id="3.40.50.300">
    <property type="entry name" value="P-loop containing nucleotide triphosphate hydrolases"/>
    <property type="match status" value="1"/>
</dbReference>
<evidence type="ECO:0000313" key="12">
    <source>
        <dbReference type="EMBL" id="RYB04238.1"/>
    </source>
</evidence>
<dbReference type="SUPFAM" id="SSF56112">
    <property type="entry name" value="Protein kinase-like (PK-like)"/>
    <property type="match status" value="1"/>
</dbReference>
<evidence type="ECO:0000256" key="3">
    <source>
        <dbReference type="ARBA" id="ARBA00019010"/>
    </source>
</evidence>
<keyword evidence="8" id="KW-0067">ATP-binding</keyword>
<evidence type="ECO:0000256" key="10">
    <source>
        <dbReference type="ARBA" id="ARBA00032441"/>
    </source>
</evidence>
<evidence type="ECO:0000256" key="8">
    <source>
        <dbReference type="ARBA" id="ARBA00022840"/>
    </source>
</evidence>
<name>A0A4Q2RCH9_9HYPH</name>
<reference evidence="12 13" key="1">
    <citation type="submission" date="2018-09" db="EMBL/GenBank/DDBJ databases">
        <authorList>
            <person name="Grouzdev D.S."/>
            <person name="Krutkina M.S."/>
        </authorList>
    </citation>
    <scope>NUCLEOTIDE SEQUENCE [LARGE SCALE GENOMIC DNA]</scope>
    <source>
        <strain evidence="12 13">RmlP001</strain>
    </source>
</reference>
<comment type="caution">
    <text evidence="12">The sequence shown here is derived from an EMBL/GenBank/DDBJ whole genome shotgun (WGS) entry which is preliminary data.</text>
</comment>
<dbReference type="GO" id="GO:0005524">
    <property type="term" value="F:ATP binding"/>
    <property type="evidence" value="ECO:0007669"/>
    <property type="project" value="UniProtKB-KW"/>
</dbReference>
<keyword evidence="9" id="KW-0460">Magnesium</keyword>
<dbReference type="Gene3D" id="3.90.1200.10">
    <property type="match status" value="1"/>
</dbReference>
<keyword evidence="5" id="KW-0819">tRNA processing</keyword>
<protein>
    <recommendedName>
        <fullName evidence="3">tRNA threonylcarbamoyladenosine biosynthesis protein TsaE</fullName>
    </recommendedName>
    <alternativeName>
        <fullName evidence="10">t(6)A37 threonylcarbamoyladenosine biosynthesis protein TsaE</fullName>
    </alternativeName>
</protein>
<evidence type="ECO:0000256" key="1">
    <source>
        <dbReference type="ARBA" id="ARBA00004496"/>
    </source>
</evidence>
<dbReference type="GO" id="GO:0016740">
    <property type="term" value="F:transferase activity"/>
    <property type="evidence" value="ECO:0007669"/>
    <property type="project" value="UniProtKB-KW"/>
</dbReference>
<evidence type="ECO:0000256" key="5">
    <source>
        <dbReference type="ARBA" id="ARBA00022694"/>
    </source>
</evidence>
<dbReference type="SUPFAM" id="SSF52540">
    <property type="entry name" value="P-loop containing nucleoside triphosphate hydrolases"/>
    <property type="match status" value="1"/>
</dbReference>
<dbReference type="Gene3D" id="3.30.200.20">
    <property type="entry name" value="Phosphorylase Kinase, domain 1"/>
    <property type="match status" value="1"/>
</dbReference>
<organism evidence="12 13">
    <name type="scientific">Lichenibacterium ramalinae</name>
    <dbReference type="NCBI Taxonomy" id="2316527"/>
    <lineage>
        <taxon>Bacteria</taxon>
        <taxon>Pseudomonadati</taxon>
        <taxon>Pseudomonadota</taxon>
        <taxon>Alphaproteobacteria</taxon>
        <taxon>Hyphomicrobiales</taxon>
        <taxon>Lichenihabitantaceae</taxon>
        <taxon>Lichenibacterium</taxon>
    </lineage>
</organism>
<keyword evidence="4" id="KW-0963">Cytoplasm</keyword>
<keyword evidence="12" id="KW-0808">Transferase</keyword>
<dbReference type="OrthoDB" id="9809275at2"/>
<dbReference type="InterPro" id="IPR027417">
    <property type="entry name" value="P-loop_NTPase"/>
</dbReference>
<dbReference type="Pfam" id="PF01636">
    <property type="entry name" value="APH"/>
    <property type="match status" value="1"/>
</dbReference>
<dbReference type="InterPro" id="IPR003442">
    <property type="entry name" value="T6A_TsaE"/>
</dbReference>
<keyword evidence="6" id="KW-0479">Metal-binding</keyword>
<reference evidence="12 13" key="2">
    <citation type="submission" date="2019-02" db="EMBL/GenBank/DDBJ databases">
        <title>'Lichenibacterium ramalinii' gen. nov. sp. nov., 'Lichenibacterium minor' gen. nov. sp. nov.</title>
        <authorList>
            <person name="Pankratov T."/>
        </authorList>
    </citation>
    <scope>NUCLEOTIDE SEQUENCE [LARGE SCALE GENOMIC DNA]</scope>
    <source>
        <strain evidence="12 13">RmlP001</strain>
    </source>
</reference>
<sequence>MANRAASQAVWSVLLPTPDETVRFAARIADFLRAGDLVTLSGDLGVGKTTFARALVRHLAGEPELDVPSPTFTLMQLYDTPAFPVVHADLYRIRSADELAELGWDEASDGALLIVEWAERIGDALPEDRLDVTMSIDPDQPETARTATVTGFGHFSARIAQTEAVESLLKAAGFADATRTHLTGDASTRAYERLGLPDGRTALFMTSPPRADAPVVRFGKPYHEIARLAGDIRPFLAMDAALRRQGVSAPDVYAADAAAGIAVLEDLGSEPFVDAEGPIPERYLEAVALLARLHATDLPATVPLGDGSYAIPPYDLDALQVEAELVIDWYAPHIGRIAIPASGRNAFMGICSRLFGEVVGRDTTWTLRDYHSPNLIWLDGREGLARVGVIDFQDCVLGHPAYDVAALLQDARVTVPDALELKLLGAYAQLRASMDPAFDMAGFVRAYAILGAQRATKLLGIFARLDKRDGKPQYLAMLPRIEGYLIKGLAHPALAELRGWYETYMPRVLAPRPAPARETA</sequence>
<evidence type="ECO:0000256" key="6">
    <source>
        <dbReference type="ARBA" id="ARBA00022723"/>
    </source>
</evidence>
<dbReference type="Pfam" id="PF02367">
    <property type="entry name" value="TsaE"/>
    <property type="match status" value="1"/>
</dbReference>
<dbReference type="NCBIfam" id="TIGR00150">
    <property type="entry name" value="T6A_YjeE"/>
    <property type="match status" value="1"/>
</dbReference>
<comment type="subcellular location">
    <subcellularLocation>
        <location evidence="1">Cytoplasm</location>
    </subcellularLocation>
</comment>
<feature type="domain" description="Aminoglycoside phosphotransferase" evidence="11">
    <location>
        <begin position="184"/>
        <end position="436"/>
    </location>
</feature>
<dbReference type="PANTHER" id="PTHR33540:SF2">
    <property type="entry name" value="TRNA THREONYLCARBAMOYLADENOSINE BIOSYNTHESIS PROTEIN TSAE"/>
    <property type="match status" value="1"/>
</dbReference>
<dbReference type="Proteomes" id="UP000289411">
    <property type="component" value="Unassembled WGS sequence"/>
</dbReference>
<comment type="similarity">
    <text evidence="2">Belongs to the TsaE family.</text>
</comment>
<evidence type="ECO:0000256" key="7">
    <source>
        <dbReference type="ARBA" id="ARBA00022741"/>
    </source>
</evidence>
<proteinExistence type="inferred from homology"/>
<evidence type="ECO:0000256" key="9">
    <source>
        <dbReference type="ARBA" id="ARBA00022842"/>
    </source>
</evidence>
<gene>
    <name evidence="12" type="primary">tsaE</name>
    <name evidence="12" type="ORF">D3272_14070</name>
</gene>
<dbReference type="AlphaFoldDB" id="A0A4Q2RCH9"/>
<dbReference type="RefSeq" id="WP_129219834.1">
    <property type="nucleotide sequence ID" value="NZ_QYBC01000011.1"/>
</dbReference>
<dbReference type="GO" id="GO:0002949">
    <property type="term" value="P:tRNA threonylcarbamoyladenosine modification"/>
    <property type="evidence" value="ECO:0007669"/>
    <property type="project" value="InterPro"/>
</dbReference>
<evidence type="ECO:0000256" key="2">
    <source>
        <dbReference type="ARBA" id="ARBA00007599"/>
    </source>
</evidence>
<keyword evidence="13" id="KW-1185">Reference proteome</keyword>
<evidence type="ECO:0000313" key="13">
    <source>
        <dbReference type="Proteomes" id="UP000289411"/>
    </source>
</evidence>
<keyword evidence="7" id="KW-0547">Nucleotide-binding</keyword>
<dbReference type="GO" id="GO:0046872">
    <property type="term" value="F:metal ion binding"/>
    <property type="evidence" value="ECO:0007669"/>
    <property type="project" value="UniProtKB-KW"/>
</dbReference>
<dbReference type="PANTHER" id="PTHR33540">
    <property type="entry name" value="TRNA THREONYLCARBAMOYLADENOSINE BIOSYNTHESIS PROTEIN TSAE"/>
    <property type="match status" value="1"/>
</dbReference>
<evidence type="ECO:0000259" key="11">
    <source>
        <dbReference type="Pfam" id="PF01636"/>
    </source>
</evidence>
<accession>A0A4Q2RCH9</accession>
<dbReference type="GO" id="GO:0005737">
    <property type="term" value="C:cytoplasm"/>
    <property type="evidence" value="ECO:0007669"/>
    <property type="project" value="UniProtKB-SubCell"/>
</dbReference>
<dbReference type="EMBL" id="QYBC01000011">
    <property type="protein sequence ID" value="RYB04238.1"/>
    <property type="molecule type" value="Genomic_DNA"/>
</dbReference>
<evidence type="ECO:0000256" key="4">
    <source>
        <dbReference type="ARBA" id="ARBA00022490"/>
    </source>
</evidence>